<dbReference type="Proteomes" id="UP000250997">
    <property type="component" value="Unassembled WGS sequence"/>
</dbReference>
<name>A0AAX1QQ45_9FIRM</name>
<evidence type="ECO:0000313" key="2">
    <source>
        <dbReference type="Proteomes" id="UP000250997"/>
    </source>
</evidence>
<reference evidence="1 2" key="1">
    <citation type="submission" date="2018-02" db="EMBL/GenBank/DDBJ databases">
        <title>Complete genome sequencing of Faecalibacterium prausnitzii strains isolated from the human gut.</title>
        <authorList>
            <person name="Fitzgerald B.C."/>
            <person name="Shkoporov A.N."/>
            <person name="Ross P.R."/>
            <person name="Hill C."/>
        </authorList>
    </citation>
    <scope>NUCLEOTIDE SEQUENCE [LARGE SCALE GENOMIC DNA]</scope>
    <source>
        <strain evidence="1 2">APC942/18-1</strain>
    </source>
</reference>
<sequence>MSGINRTTELIKEFGFSVTFAKLFQTCTRQIPGVQDIAGKIKYAAITKFLYNENKDIIEKYNRESHESTSKIENGTVWVLWWQGIDKAPDIVKICIQSIRKNIGNRNLVILDESNFRDYTNLNPKYENLLNAGAISKTQFSDLLRLNLLYNRGGVWLDSTYLLTGELPSCISDLHFFTIRHGMNREYPMSKGLWTSSALGVAAYADEIKLFIDIYNNYFEKHNVLIDYLLTDYVFAVCCDHCATIRKMFTNVPPNNERVNDLLEVMNKPYSKELVGAVTGKTVMNKCNRRFPFQESVSGTETVYGHFRNMYL</sequence>
<dbReference type="InterPro" id="IPR008441">
    <property type="entry name" value="AfumC-like_glycosyl_Trfase"/>
</dbReference>
<dbReference type="Pfam" id="PF05704">
    <property type="entry name" value="Caps_synth"/>
    <property type="match status" value="1"/>
</dbReference>
<accession>A0AAX1QQ45</accession>
<comment type="caution">
    <text evidence="1">The sequence shown here is derived from an EMBL/GenBank/DDBJ whole genome shotgun (WGS) entry which is preliminary data.</text>
</comment>
<dbReference type="Gene3D" id="3.90.550.20">
    <property type="match status" value="1"/>
</dbReference>
<dbReference type="RefSeq" id="WP_158399845.1">
    <property type="nucleotide sequence ID" value="NZ_PRLA01000001.1"/>
</dbReference>
<protein>
    <recommendedName>
        <fullName evidence="3">Capsular biosynthesis protein</fullName>
    </recommendedName>
</protein>
<gene>
    <name evidence="1" type="ORF">C4N27_02910</name>
</gene>
<proteinExistence type="predicted"/>
<evidence type="ECO:0008006" key="3">
    <source>
        <dbReference type="Google" id="ProtNLM"/>
    </source>
</evidence>
<evidence type="ECO:0000313" key="1">
    <source>
        <dbReference type="EMBL" id="RAW53109.1"/>
    </source>
</evidence>
<dbReference type="AlphaFoldDB" id="A0AAX1QQ45"/>
<organism evidence="1 2">
    <name type="scientific">Faecalibacterium prausnitzii</name>
    <dbReference type="NCBI Taxonomy" id="853"/>
    <lineage>
        <taxon>Bacteria</taxon>
        <taxon>Bacillati</taxon>
        <taxon>Bacillota</taxon>
        <taxon>Clostridia</taxon>
        <taxon>Eubacteriales</taxon>
        <taxon>Oscillospiraceae</taxon>
        <taxon>Faecalibacterium</taxon>
    </lineage>
</organism>
<dbReference type="InterPro" id="IPR029044">
    <property type="entry name" value="Nucleotide-diphossugar_trans"/>
</dbReference>
<dbReference type="SUPFAM" id="SSF53448">
    <property type="entry name" value="Nucleotide-diphospho-sugar transferases"/>
    <property type="match status" value="1"/>
</dbReference>
<dbReference type="EMBL" id="PRLA01000001">
    <property type="protein sequence ID" value="RAW53109.1"/>
    <property type="molecule type" value="Genomic_DNA"/>
</dbReference>
<dbReference type="GO" id="GO:0016757">
    <property type="term" value="F:glycosyltransferase activity"/>
    <property type="evidence" value="ECO:0007669"/>
    <property type="project" value="InterPro"/>
</dbReference>